<dbReference type="InterPro" id="IPR021536">
    <property type="entry name" value="DNA_ligase_IV_dom"/>
</dbReference>
<dbReference type="GO" id="GO:0071897">
    <property type="term" value="P:DNA biosynthetic process"/>
    <property type="evidence" value="ECO:0007669"/>
    <property type="project" value="InterPro"/>
</dbReference>
<dbReference type="InterPro" id="IPR000977">
    <property type="entry name" value="DNA_ligase_ATP-dep"/>
</dbReference>
<gene>
    <name evidence="21" type="primary">LIG4</name>
    <name evidence="21" type="ORF">LTR36_002017</name>
</gene>
<dbReference type="InterPro" id="IPR029710">
    <property type="entry name" value="LIG4"/>
</dbReference>
<dbReference type="InterPro" id="IPR036420">
    <property type="entry name" value="BRCT_dom_sf"/>
</dbReference>
<feature type="domain" description="ATP-dependent DNA ligase family profile" evidence="19">
    <location>
        <begin position="432"/>
        <end position="555"/>
    </location>
</feature>
<accession>A0AAV9JN11</accession>
<organism evidence="21 22">
    <name type="scientific">Oleoguttula mirabilis</name>
    <dbReference type="NCBI Taxonomy" id="1507867"/>
    <lineage>
        <taxon>Eukaryota</taxon>
        <taxon>Fungi</taxon>
        <taxon>Dikarya</taxon>
        <taxon>Ascomycota</taxon>
        <taxon>Pezizomycotina</taxon>
        <taxon>Dothideomycetes</taxon>
        <taxon>Dothideomycetidae</taxon>
        <taxon>Mycosphaerellales</taxon>
        <taxon>Teratosphaeriaceae</taxon>
        <taxon>Oleoguttula</taxon>
    </lineage>
</organism>
<dbReference type="CDD" id="cd17722">
    <property type="entry name" value="BRCT_DNA_ligase_IV_rpt1"/>
    <property type="match status" value="1"/>
</dbReference>
<dbReference type="GO" id="GO:0046872">
    <property type="term" value="F:metal ion binding"/>
    <property type="evidence" value="ECO:0007669"/>
    <property type="project" value="UniProtKB-KW"/>
</dbReference>
<evidence type="ECO:0000256" key="8">
    <source>
        <dbReference type="ARBA" id="ARBA00022763"/>
    </source>
</evidence>
<dbReference type="PROSITE" id="PS50160">
    <property type="entry name" value="DNA_LIGASE_A3"/>
    <property type="match status" value="1"/>
</dbReference>
<dbReference type="SUPFAM" id="SSF117018">
    <property type="entry name" value="ATP-dependent DNA ligase DNA-binding domain"/>
    <property type="match status" value="1"/>
</dbReference>
<feature type="domain" description="BRCT" evidence="20">
    <location>
        <begin position="724"/>
        <end position="816"/>
    </location>
</feature>
<feature type="region of interest" description="Disordered" evidence="18">
    <location>
        <begin position="686"/>
        <end position="710"/>
    </location>
</feature>
<dbReference type="GO" id="GO:0032807">
    <property type="term" value="C:DNA ligase IV complex"/>
    <property type="evidence" value="ECO:0007669"/>
    <property type="project" value="TreeGrafter"/>
</dbReference>
<dbReference type="GO" id="GO:0003677">
    <property type="term" value="F:DNA binding"/>
    <property type="evidence" value="ECO:0007669"/>
    <property type="project" value="InterPro"/>
</dbReference>
<keyword evidence="4 16" id="KW-0436">Ligase</keyword>
<evidence type="ECO:0000256" key="10">
    <source>
        <dbReference type="ARBA" id="ARBA00022842"/>
    </source>
</evidence>
<dbReference type="SUPFAM" id="SSF56091">
    <property type="entry name" value="DNA ligase/mRNA capping enzyme, catalytic domain"/>
    <property type="match status" value="1"/>
</dbReference>
<evidence type="ECO:0000256" key="13">
    <source>
        <dbReference type="ARBA" id="ARBA00023242"/>
    </source>
</evidence>
<dbReference type="SUPFAM" id="SSF50249">
    <property type="entry name" value="Nucleic acid-binding proteins"/>
    <property type="match status" value="1"/>
</dbReference>
<keyword evidence="12 16" id="KW-0234">DNA repair</keyword>
<evidence type="ECO:0000256" key="3">
    <source>
        <dbReference type="ARBA" id="ARBA00007572"/>
    </source>
</evidence>
<comment type="catalytic activity">
    <reaction evidence="14 16">
        <text>ATP + (deoxyribonucleotide)n-3'-hydroxyl + 5'-phospho-(deoxyribonucleotide)m = (deoxyribonucleotide)n+m + AMP + diphosphate.</text>
        <dbReference type="EC" id="6.5.1.1"/>
    </reaction>
</comment>
<keyword evidence="11 16" id="KW-0233">DNA recombination</keyword>
<keyword evidence="22" id="KW-1185">Reference proteome</keyword>
<dbReference type="Pfam" id="PF11411">
    <property type="entry name" value="DNA_ligase_IV"/>
    <property type="match status" value="1"/>
</dbReference>
<keyword evidence="5" id="KW-0479">Metal-binding</keyword>
<dbReference type="FunFam" id="1.10.3260.10:FF:000008">
    <property type="entry name" value="DNA ligase 4"/>
    <property type="match status" value="1"/>
</dbReference>
<dbReference type="GO" id="GO:0006310">
    <property type="term" value="P:DNA recombination"/>
    <property type="evidence" value="ECO:0007669"/>
    <property type="project" value="UniProtKB-KW"/>
</dbReference>
<dbReference type="SMART" id="SM00292">
    <property type="entry name" value="BRCT"/>
    <property type="match status" value="2"/>
</dbReference>
<comment type="caution">
    <text evidence="21">The sequence shown here is derived from an EMBL/GenBank/DDBJ whole genome shotgun (WGS) entry which is preliminary data.</text>
</comment>
<evidence type="ECO:0000259" key="20">
    <source>
        <dbReference type="PROSITE" id="PS50172"/>
    </source>
</evidence>
<keyword evidence="10" id="KW-0460">Magnesium</keyword>
<dbReference type="SUPFAM" id="SSF52113">
    <property type="entry name" value="BRCT domain"/>
    <property type="match status" value="2"/>
</dbReference>
<dbReference type="EMBL" id="JAVFHQ010000015">
    <property type="protein sequence ID" value="KAK4546340.1"/>
    <property type="molecule type" value="Genomic_DNA"/>
</dbReference>
<sequence>MAEDDTEMRDGEAADEEHMMYGHGAMTEEELNEKYPNRPHNHSKSLPFHDLFLTLFNPLNDNKKKPTGPVMARQKQGPHGPRTSPNDMRRLIIERFISRWRKEVGSDIYPAFRLIVPEKDRDRGMYGLKEMILGKLLIRVMKIDRNSEDGYNLLHWKLPGVKASSAMAGDFAGRCFEVISKRPMRTTPGNMTIAEVNELLDRLSVAQKEENQQPIIEEFYKRMNAEELMWLVRMILRQMKVGATEKTIFDVWHPDAENLFNISSSLRRVCWELYDPEVRLEGDDRGICLMQCFQPQLAAFQMRSMEQMVAKMNQTEEDPFFWIEEKLDGERMQLHMVEDDSVPGGLRFCFWSRKAKDYTYLYGNGFHDEKAALTRHIKEAFDDGVRNIILDGEMITWDPREDTVVPFGTLKTAALSEQNNPFSTGNRPLYRVFDCLYLNDVNLTRYTLRKRREALTASVKSIHRRLEIHDFHEARQASEIEPLLRQVVAEASEGLVLKNPRSEYRLNERNDDWIKVKPEYMTEFGEALDCVVIGGYYGSGHRGGRLSSFLCGLRVDETHVSQGANPQKCWSFFKVGGGFAAGDYAEIRHCTGGKWIDWDVKNPPNQWIELGGQDRQYERPDVWIKPEDSIVIAVKAASVGGSDQFRLGLTLRFPRFKKLRADKDWTSSLSVTEFLALKNRAEDEKKDKQFKVDDARKKRSGRKRKREVVIQGQEDDVKTPYAGPATKVFEGLSFFIVTDALKPVKKSKADLEQLVKANGGNVVASEKDPSTIIIADRNLVKVASLQKRDERNMIRPSWLFDCVRQSELDIGRPSLLLPFEPHHLFYTITSEAGRYDDNVDEYGDSYARDVTADELLALFNRMPAKIKDDYDSAEVLDQLNEHGHELDAMPGCMFHGLTVYCEHGVAAEAKSLLEFANGRILSSLGEVELTHVVVPKNSAKLRDVRKAIASKQRQPRVVEEAWVTDSWREKTLLDEERYAPL</sequence>
<dbReference type="InterPro" id="IPR044125">
    <property type="entry name" value="Adenylation_DNA_ligase_IV"/>
</dbReference>
<feature type="compositionally biased region" description="Basic residues" evidence="18">
    <location>
        <begin position="697"/>
        <end position="706"/>
    </location>
</feature>
<comment type="similarity">
    <text evidence="3 17">Belongs to the ATP-dependent DNA ligase family.</text>
</comment>
<keyword evidence="13" id="KW-0539">Nucleus</keyword>
<dbReference type="InterPro" id="IPR012308">
    <property type="entry name" value="DNA_ligase_ATP-dep_N"/>
</dbReference>
<dbReference type="CDD" id="cd07968">
    <property type="entry name" value="OBF_DNA_ligase_IV"/>
    <property type="match status" value="1"/>
</dbReference>
<evidence type="ECO:0000256" key="6">
    <source>
        <dbReference type="ARBA" id="ARBA00022737"/>
    </source>
</evidence>
<feature type="region of interest" description="Disordered" evidence="18">
    <location>
        <begin position="63"/>
        <end position="86"/>
    </location>
</feature>
<keyword evidence="6" id="KW-0677">Repeat</keyword>
<evidence type="ECO:0000259" key="19">
    <source>
        <dbReference type="PROSITE" id="PS50160"/>
    </source>
</evidence>
<dbReference type="Proteomes" id="UP001324427">
    <property type="component" value="Unassembled WGS sequence"/>
</dbReference>
<comment type="cofactor">
    <cofactor evidence="1">
        <name>Mg(2+)</name>
        <dbReference type="ChEBI" id="CHEBI:18420"/>
    </cofactor>
</comment>
<dbReference type="Gene3D" id="3.30.470.30">
    <property type="entry name" value="DNA ligase/mRNA capping enzyme"/>
    <property type="match status" value="1"/>
</dbReference>
<comment type="function">
    <text evidence="15">DNA ligase involved in DNA non-homologous end joining (NHEJ); required for double-strand break (DSB) repair.</text>
</comment>
<dbReference type="InterPro" id="IPR012340">
    <property type="entry name" value="NA-bd_OB-fold"/>
</dbReference>
<evidence type="ECO:0000256" key="16">
    <source>
        <dbReference type="RuleBase" id="RU000617"/>
    </source>
</evidence>
<dbReference type="GO" id="GO:0006303">
    <property type="term" value="P:double-strand break repair via nonhomologous end joining"/>
    <property type="evidence" value="ECO:0007669"/>
    <property type="project" value="TreeGrafter"/>
</dbReference>
<dbReference type="FunFam" id="2.40.50.140:FF:000234">
    <property type="entry name" value="DNA ligase"/>
    <property type="match status" value="1"/>
</dbReference>
<reference evidence="21 22" key="1">
    <citation type="submission" date="2021-11" db="EMBL/GenBank/DDBJ databases">
        <title>Black yeast isolated from Biological Soil Crust.</title>
        <authorList>
            <person name="Kurbessoian T."/>
        </authorList>
    </citation>
    <scope>NUCLEOTIDE SEQUENCE [LARGE SCALE GENOMIC DNA]</scope>
    <source>
        <strain evidence="21 22">CCFEE 5522</strain>
    </source>
</reference>
<dbReference type="InterPro" id="IPR016059">
    <property type="entry name" value="DNA_ligase_ATP-dep_CS"/>
</dbReference>
<evidence type="ECO:0000256" key="9">
    <source>
        <dbReference type="ARBA" id="ARBA00022840"/>
    </source>
</evidence>
<keyword evidence="9 16" id="KW-0067">ATP-binding</keyword>
<evidence type="ECO:0000256" key="7">
    <source>
        <dbReference type="ARBA" id="ARBA00022741"/>
    </source>
</evidence>
<dbReference type="PROSITE" id="PS00697">
    <property type="entry name" value="DNA_LIGASE_A1"/>
    <property type="match status" value="1"/>
</dbReference>
<dbReference type="PROSITE" id="PS50172">
    <property type="entry name" value="BRCT"/>
    <property type="match status" value="2"/>
</dbReference>
<dbReference type="GO" id="GO:0005524">
    <property type="term" value="F:ATP binding"/>
    <property type="evidence" value="ECO:0007669"/>
    <property type="project" value="UniProtKB-KW"/>
</dbReference>
<dbReference type="AlphaFoldDB" id="A0AAV9JN11"/>
<dbReference type="Pfam" id="PF16589">
    <property type="entry name" value="BRCT_2"/>
    <property type="match status" value="1"/>
</dbReference>
<dbReference type="GO" id="GO:0003910">
    <property type="term" value="F:DNA ligase (ATP) activity"/>
    <property type="evidence" value="ECO:0007669"/>
    <property type="project" value="UniProtKB-EC"/>
</dbReference>
<feature type="domain" description="BRCT" evidence="20">
    <location>
        <begin position="893"/>
        <end position="980"/>
    </location>
</feature>
<dbReference type="Gene3D" id="2.40.50.140">
    <property type="entry name" value="Nucleic acid-binding proteins"/>
    <property type="match status" value="1"/>
</dbReference>
<evidence type="ECO:0000256" key="5">
    <source>
        <dbReference type="ARBA" id="ARBA00022723"/>
    </source>
</evidence>
<keyword evidence="8 16" id="KW-0227">DNA damage</keyword>
<dbReference type="PANTHER" id="PTHR45997:SF1">
    <property type="entry name" value="DNA LIGASE 4"/>
    <property type="match status" value="1"/>
</dbReference>
<name>A0AAV9JN11_9PEZI</name>
<dbReference type="InterPro" id="IPR001357">
    <property type="entry name" value="BRCT_dom"/>
</dbReference>
<dbReference type="EC" id="6.5.1.1" evidence="16"/>
<comment type="subcellular location">
    <subcellularLocation>
        <location evidence="2">Nucleus</location>
    </subcellularLocation>
</comment>
<evidence type="ECO:0000256" key="11">
    <source>
        <dbReference type="ARBA" id="ARBA00023172"/>
    </source>
</evidence>
<evidence type="ECO:0000256" key="1">
    <source>
        <dbReference type="ARBA" id="ARBA00001946"/>
    </source>
</evidence>
<evidence type="ECO:0000256" key="4">
    <source>
        <dbReference type="ARBA" id="ARBA00022598"/>
    </source>
</evidence>
<evidence type="ECO:0000256" key="14">
    <source>
        <dbReference type="ARBA" id="ARBA00034003"/>
    </source>
</evidence>
<dbReference type="GO" id="GO:0006297">
    <property type="term" value="P:nucleotide-excision repair, DNA gap filling"/>
    <property type="evidence" value="ECO:0007669"/>
    <property type="project" value="TreeGrafter"/>
</dbReference>
<evidence type="ECO:0000313" key="22">
    <source>
        <dbReference type="Proteomes" id="UP001324427"/>
    </source>
</evidence>
<evidence type="ECO:0000256" key="15">
    <source>
        <dbReference type="ARBA" id="ARBA00043870"/>
    </source>
</evidence>
<feature type="compositionally biased region" description="Basic and acidic residues" evidence="18">
    <location>
        <begin position="686"/>
        <end position="696"/>
    </location>
</feature>
<dbReference type="Pfam" id="PF01068">
    <property type="entry name" value="DNA_ligase_A_M"/>
    <property type="match status" value="1"/>
</dbReference>
<evidence type="ECO:0000256" key="2">
    <source>
        <dbReference type="ARBA" id="ARBA00004123"/>
    </source>
</evidence>
<dbReference type="CDD" id="cd07903">
    <property type="entry name" value="Adenylation_DNA_ligase_IV"/>
    <property type="match status" value="1"/>
</dbReference>
<evidence type="ECO:0000256" key="17">
    <source>
        <dbReference type="RuleBase" id="RU004196"/>
    </source>
</evidence>
<evidence type="ECO:0000256" key="12">
    <source>
        <dbReference type="ARBA" id="ARBA00023204"/>
    </source>
</evidence>
<dbReference type="Gene3D" id="3.40.50.10190">
    <property type="entry name" value="BRCT domain"/>
    <property type="match status" value="2"/>
</dbReference>
<keyword evidence="7 16" id="KW-0547">Nucleotide-binding</keyword>
<proteinExistence type="inferred from homology"/>
<dbReference type="InterPro" id="IPR012310">
    <property type="entry name" value="DNA_ligase_ATP-dep_cent"/>
</dbReference>
<dbReference type="InterPro" id="IPR036599">
    <property type="entry name" value="DNA_ligase_N_sf"/>
</dbReference>
<dbReference type="Pfam" id="PF04679">
    <property type="entry name" value="DNA_ligase_A_C"/>
    <property type="match status" value="1"/>
</dbReference>
<evidence type="ECO:0000256" key="18">
    <source>
        <dbReference type="SAM" id="MobiDB-lite"/>
    </source>
</evidence>
<dbReference type="FunFam" id="3.30.470.30:FF:000013">
    <property type="entry name" value="DNA ligase"/>
    <property type="match status" value="1"/>
</dbReference>
<dbReference type="NCBIfam" id="TIGR00574">
    <property type="entry name" value="dnl1"/>
    <property type="match status" value="1"/>
</dbReference>
<dbReference type="PANTHER" id="PTHR45997">
    <property type="entry name" value="DNA LIGASE 4"/>
    <property type="match status" value="1"/>
</dbReference>
<evidence type="ECO:0000313" key="21">
    <source>
        <dbReference type="EMBL" id="KAK4546340.1"/>
    </source>
</evidence>
<protein>
    <recommendedName>
        <fullName evidence="16">DNA ligase</fullName>
        <ecNumber evidence="16">6.5.1.1</ecNumber>
    </recommendedName>
</protein>
<dbReference type="Gene3D" id="1.10.3260.10">
    <property type="entry name" value="DNA ligase, ATP-dependent, N-terminal domain"/>
    <property type="match status" value="1"/>
</dbReference>
<dbReference type="Pfam" id="PF04675">
    <property type="entry name" value="DNA_ligase_A_N"/>
    <property type="match status" value="1"/>
</dbReference>
<dbReference type="InterPro" id="IPR012309">
    <property type="entry name" value="DNA_ligase_ATP-dep_C"/>
</dbReference>